<dbReference type="Pfam" id="PF04237">
    <property type="entry name" value="YjbR"/>
    <property type="match status" value="1"/>
</dbReference>
<keyword evidence="1" id="KW-0238">DNA-binding</keyword>
<dbReference type="InterPro" id="IPR007351">
    <property type="entry name" value="YjbR"/>
</dbReference>
<dbReference type="GO" id="GO:0003677">
    <property type="term" value="F:DNA binding"/>
    <property type="evidence" value="ECO:0007669"/>
    <property type="project" value="UniProtKB-KW"/>
</dbReference>
<dbReference type="InterPro" id="IPR058532">
    <property type="entry name" value="YjbR/MT2646/Rv2570-like"/>
</dbReference>
<dbReference type="SUPFAM" id="SSF142906">
    <property type="entry name" value="YjbR-like"/>
    <property type="match status" value="1"/>
</dbReference>
<dbReference type="EMBL" id="JAFCXS010000004">
    <property type="protein sequence ID" value="MBM0747402.1"/>
    <property type="molecule type" value="Genomic_DNA"/>
</dbReference>
<comment type="caution">
    <text evidence="1">The sequence shown here is derived from an EMBL/GenBank/DDBJ whole genome shotgun (WGS) entry which is preliminary data.</text>
</comment>
<dbReference type="RefSeq" id="WP_039381999.1">
    <property type="nucleotide sequence ID" value="NZ_CP083448.1"/>
</dbReference>
<dbReference type="GeneID" id="84689997"/>
<organism evidence="1 2">
    <name type="scientific">Pantoea eucrina</name>
    <dbReference type="NCBI Taxonomy" id="472693"/>
    <lineage>
        <taxon>Bacteria</taxon>
        <taxon>Pseudomonadati</taxon>
        <taxon>Pseudomonadota</taxon>
        <taxon>Gammaproteobacteria</taxon>
        <taxon>Enterobacterales</taxon>
        <taxon>Erwiniaceae</taxon>
        <taxon>Pantoea</taxon>
    </lineage>
</organism>
<dbReference type="InterPro" id="IPR038056">
    <property type="entry name" value="YjbR-like_sf"/>
</dbReference>
<protein>
    <submittedName>
        <fullName evidence="1">MmcQ/YjbR family DNA-binding protein</fullName>
    </submittedName>
</protein>
<dbReference type="Proteomes" id="UP000809137">
    <property type="component" value="Unassembled WGS sequence"/>
</dbReference>
<keyword evidence="2" id="KW-1185">Reference proteome</keyword>
<evidence type="ECO:0000313" key="2">
    <source>
        <dbReference type="Proteomes" id="UP000809137"/>
    </source>
</evidence>
<gene>
    <name evidence="1" type="ORF">JJB79_08245</name>
</gene>
<dbReference type="PANTHER" id="PTHR35145">
    <property type="entry name" value="CYTOPLASMIC PROTEIN-RELATED"/>
    <property type="match status" value="1"/>
</dbReference>
<evidence type="ECO:0000313" key="1">
    <source>
        <dbReference type="EMBL" id="MBM0747402.1"/>
    </source>
</evidence>
<reference evidence="1 2" key="1">
    <citation type="submission" date="2021-01" db="EMBL/GenBank/DDBJ databases">
        <title>Complete genome sequence of Pantoea eucrina OB49, a heavy metal tolerant bacterium with PGPR potential isolated from wheat in Algeria.</title>
        <authorList>
            <person name="Lekired A."/>
            <person name="Ouzari I.H."/>
        </authorList>
    </citation>
    <scope>NUCLEOTIDE SEQUENCE [LARGE SCALE GENOMIC DNA]</scope>
    <source>
        <strain evidence="1 2">OB49</strain>
    </source>
</reference>
<dbReference type="Gene3D" id="3.90.1150.30">
    <property type="match status" value="1"/>
</dbReference>
<proteinExistence type="predicted"/>
<dbReference type="PANTHER" id="PTHR35145:SF3">
    <property type="entry name" value="CYTOPLASMIC PROTEIN"/>
    <property type="match status" value="1"/>
</dbReference>
<accession>A0ABS1Z4Q8</accession>
<name>A0ABS1Z4Q8_9GAMM</name>
<sequence length="116" mass="12870">MTISELLTYCMSKPAAEQDIKEAWDATQIKSHGVLFAMLYEKAGRPAVTLKTSPALAELLREEHSDVFPSEYLNKSCWSTLWLDGSLKDSQIYYLVDASYQQADATHAAGASQHNA</sequence>